<organism evidence="2 3">
    <name type="scientific">Stieleria varia</name>
    <dbReference type="NCBI Taxonomy" id="2528005"/>
    <lineage>
        <taxon>Bacteria</taxon>
        <taxon>Pseudomonadati</taxon>
        <taxon>Planctomycetota</taxon>
        <taxon>Planctomycetia</taxon>
        <taxon>Pirellulales</taxon>
        <taxon>Pirellulaceae</taxon>
        <taxon>Stieleria</taxon>
    </lineage>
</organism>
<accession>A0A5C6A3F5</accession>
<reference evidence="2 3" key="1">
    <citation type="submission" date="2019-02" db="EMBL/GenBank/DDBJ databases">
        <title>Deep-cultivation of Planctomycetes and their phenomic and genomic characterization uncovers novel biology.</title>
        <authorList>
            <person name="Wiegand S."/>
            <person name="Jogler M."/>
            <person name="Boedeker C."/>
            <person name="Pinto D."/>
            <person name="Vollmers J."/>
            <person name="Rivas-Marin E."/>
            <person name="Kohn T."/>
            <person name="Peeters S.H."/>
            <person name="Heuer A."/>
            <person name="Rast P."/>
            <person name="Oberbeckmann S."/>
            <person name="Bunk B."/>
            <person name="Jeske O."/>
            <person name="Meyerdierks A."/>
            <person name="Storesund J.E."/>
            <person name="Kallscheuer N."/>
            <person name="Luecker S."/>
            <person name="Lage O.M."/>
            <person name="Pohl T."/>
            <person name="Merkel B.J."/>
            <person name="Hornburger P."/>
            <person name="Mueller R.-W."/>
            <person name="Bruemmer F."/>
            <person name="Labrenz M."/>
            <person name="Spormann A.M."/>
            <person name="Op Den Camp H."/>
            <person name="Overmann J."/>
            <person name="Amann R."/>
            <person name="Jetten M.S.M."/>
            <person name="Mascher T."/>
            <person name="Medema M.H."/>
            <person name="Devos D.P."/>
            <person name="Kaster A.-K."/>
            <person name="Ovreas L."/>
            <person name="Rohde M."/>
            <person name="Galperin M.Y."/>
            <person name="Jogler C."/>
        </authorList>
    </citation>
    <scope>NUCLEOTIDE SEQUENCE [LARGE SCALE GENOMIC DNA]</scope>
    <source>
        <strain evidence="2 3">Pla52n</strain>
    </source>
</reference>
<evidence type="ECO:0000256" key="1">
    <source>
        <dbReference type="SAM" id="SignalP"/>
    </source>
</evidence>
<keyword evidence="1" id="KW-0732">Signal</keyword>
<proteinExistence type="predicted"/>
<dbReference type="AlphaFoldDB" id="A0A5C6A3F5"/>
<dbReference type="Proteomes" id="UP000320176">
    <property type="component" value="Unassembled WGS sequence"/>
</dbReference>
<feature type="chain" id="PRO_5023123865" evidence="1">
    <location>
        <begin position="22"/>
        <end position="141"/>
    </location>
</feature>
<dbReference type="OrthoDB" id="287456at2"/>
<evidence type="ECO:0000313" key="2">
    <source>
        <dbReference type="EMBL" id="TWT93936.1"/>
    </source>
</evidence>
<gene>
    <name evidence="2" type="ORF">Pla52n_57640</name>
</gene>
<protein>
    <submittedName>
        <fullName evidence="2">Uncharacterized protein</fullName>
    </submittedName>
</protein>
<sequence length="141" mass="15730" precursor="true">MLKKILFAVVPMLMIAGTVSADNDLLNQLASMNDNGITASAPADVDTDDKLGQADVDALLGDEDNGEDAVAACFRRVGYGYGRSYGHSYGYRSYGYSSCYSPCYSYYTPSYYSYSYCRPTYYYTPVVTHYTPVYTSYWGCY</sequence>
<keyword evidence="3" id="KW-1185">Reference proteome</keyword>
<evidence type="ECO:0000313" key="3">
    <source>
        <dbReference type="Proteomes" id="UP000320176"/>
    </source>
</evidence>
<dbReference type="RefSeq" id="WP_146522727.1">
    <property type="nucleotide sequence ID" value="NZ_CP151726.1"/>
</dbReference>
<name>A0A5C6A3F5_9BACT</name>
<comment type="caution">
    <text evidence="2">The sequence shown here is derived from an EMBL/GenBank/DDBJ whole genome shotgun (WGS) entry which is preliminary data.</text>
</comment>
<feature type="signal peptide" evidence="1">
    <location>
        <begin position="1"/>
        <end position="21"/>
    </location>
</feature>
<dbReference type="EMBL" id="SJPN01000008">
    <property type="protein sequence ID" value="TWT93936.1"/>
    <property type="molecule type" value="Genomic_DNA"/>
</dbReference>